<dbReference type="PANTHER" id="PTHR23028">
    <property type="entry name" value="ACETYLTRANSFERASE"/>
    <property type="match status" value="1"/>
</dbReference>
<organism evidence="3 4">
    <name type="scientific">Luteibacter yeojuensis</name>
    <dbReference type="NCBI Taxonomy" id="345309"/>
    <lineage>
        <taxon>Bacteria</taxon>
        <taxon>Pseudomonadati</taxon>
        <taxon>Pseudomonadota</taxon>
        <taxon>Gammaproteobacteria</taxon>
        <taxon>Lysobacterales</taxon>
        <taxon>Rhodanobacteraceae</taxon>
        <taxon>Luteibacter</taxon>
    </lineage>
</organism>
<dbReference type="Proteomes" id="UP000518878">
    <property type="component" value="Unassembled WGS sequence"/>
</dbReference>
<proteinExistence type="predicted"/>
<dbReference type="GO" id="GO:0016020">
    <property type="term" value="C:membrane"/>
    <property type="evidence" value="ECO:0007669"/>
    <property type="project" value="TreeGrafter"/>
</dbReference>
<comment type="caution">
    <text evidence="3">The sequence shown here is derived from an EMBL/GenBank/DDBJ whole genome shotgun (WGS) entry which is preliminary data.</text>
</comment>
<feature type="transmembrane region" description="Helical" evidence="1">
    <location>
        <begin position="306"/>
        <end position="328"/>
    </location>
</feature>
<name>A0A7X5QUX6_9GAMM</name>
<feature type="domain" description="Acyltransferase 3" evidence="2">
    <location>
        <begin position="6"/>
        <end position="323"/>
    </location>
</feature>
<feature type="transmembrane region" description="Helical" evidence="1">
    <location>
        <begin position="251"/>
        <end position="269"/>
    </location>
</feature>
<dbReference type="GO" id="GO:0016747">
    <property type="term" value="F:acyltransferase activity, transferring groups other than amino-acyl groups"/>
    <property type="evidence" value="ECO:0007669"/>
    <property type="project" value="InterPro"/>
</dbReference>
<evidence type="ECO:0000313" key="4">
    <source>
        <dbReference type="Proteomes" id="UP000518878"/>
    </source>
</evidence>
<feature type="transmembrane region" description="Helical" evidence="1">
    <location>
        <begin position="141"/>
        <end position="161"/>
    </location>
</feature>
<dbReference type="InterPro" id="IPR002656">
    <property type="entry name" value="Acyl_transf_3_dom"/>
</dbReference>
<evidence type="ECO:0000259" key="2">
    <source>
        <dbReference type="Pfam" id="PF01757"/>
    </source>
</evidence>
<dbReference type="RefSeq" id="WP_166699460.1">
    <property type="nucleotide sequence ID" value="NZ_JAAQTL010000001.1"/>
</dbReference>
<evidence type="ECO:0000313" key="3">
    <source>
        <dbReference type="EMBL" id="NID15762.1"/>
    </source>
</evidence>
<feature type="transmembrane region" description="Helical" evidence="1">
    <location>
        <begin position="225"/>
        <end position="245"/>
    </location>
</feature>
<evidence type="ECO:0000256" key="1">
    <source>
        <dbReference type="SAM" id="Phobius"/>
    </source>
</evidence>
<dbReference type="Pfam" id="PF01757">
    <property type="entry name" value="Acyl_transf_3"/>
    <property type="match status" value="1"/>
</dbReference>
<keyword evidence="3" id="KW-0808">Transferase</keyword>
<feature type="transmembrane region" description="Helical" evidence="1">
    <location>
        <begin position="194"/>
        <end position="213"/>
    </location>
</feature>
<dbReference type="AlphaFoldDB" id="A0A7X5QUX6"/>
<sequence length="352" mass="38897">MHRENNFDAVRLLAAATVIFGHAHPLSQTAGPALLGNSVQALAVKIFFVISGYLICTSWILDPRPTHYLRKRALRIFPALFAICVLTVFIAGPLMTTLSLGEYFGFRHTYSYFHNVLLRPVYDLPGLFANNAYPIAVNGSLWSLPIEFSMYLLLPVLLVAGRLINKKVVIVLATALLCALNLNFVRISPPQAHPVFYGSDLISALDVAPYFLIGATIKICNLDRFLDPVMALFLAILVALIPPAAAATSELALFLLLPYCTLSLAMSSHRFLSKAGRFGDFSYGLYLYGFLVQQSVNHFTQNTLTALQNALVSLPIALALAALSWHYIEKPMLSLKPRPRMDDLKISLEETK</sequence>
<keyword evidence="3" id="KW-0012">Acyltransferase</keyword>
<keyword evidence="1" id="KW-1133">Transmembrane helix</keyword>
<protein>
    <submittedName>
        <fullName evidence="3">Acyltransferase</fullName>
    </submittedName>
</protein>
<dbReference type="PANTHER" id="PTHR23028:SF53">
    <property type="entry name" value="ACYL_TRANSF_3 DOMAIN-CONTAINING PROTEIN"/>
    <property type="match status" value="1"/>
</dbReference>
<dbReference type="GO" id="GO:0009103">
    <property type="term" value="P:lipopolysaccharide biosynthetic process"/>
    <property type="evidence" value="ECO:0007669"/>
    <property type="project" value="TreeGrafter"/>
</dbReference>
<keyword evidence="1" id="KW-0472">Membrane</keyword>
<feature type="transmembrane region" description="Helical" evidence="1">
    <location>
        <begin position="168"/>
        <end position="188"/>
    </location>
</feature>
<reference evidence="3 4" key="1">
    <citation type="journal article" date="2006" name="Int. J. Syst. Evol. Microbiol.">
        <title>Dyella yeojuensis sp. nov., isolated from greenhouse soil in Korea.</title>
        <authorList>
            <person name="Kim B.Y."/>
            <person name="Weon H.Y."/>
            <person name="Lee K.H."/>
            <person name="Seok S.J."/>
            <person name="Kwon S.W."/>
            <person name="Go S.J."/>
            <person name="Stackebrandt E."/>
        </authorList>
    </citation>
    <scope>NUCLEOTIDE SEQUENCE [LARGE SCALE GENOMIC DNA]</scope>
    <source>
        <strain evidence="3 4">DSM 17673</strain>
    </source>
</reference>
<accession>A0A7X5QUX6</accession>
<feature type="transmembrane region" description="Helical" evidence="1">
    <location>
        <begin position="73"/>
        <end position="95"/>
    </location>
</feature>
<keyword evidence="4" id="KW-1185">Reference proteome</keyword>
<dbReference type="InterPro" id="IPR050879">
    <property type="entry name" value="Acyltransferase_3"/>
</dbReference>
<dbReference type="EMBL" id="JAAQTL010000001">
    <property type="protein sequence ID" value="NID15762.1"/>
    <property type="molecule type" value="Genomic_DNA"/>
</dbReference>
<gene>
    <name evidence="3" type="ORF">HBF32_09870</name>
</gene>
<keyword evidence="1" id="KW-0812">Transmembrane</keyword>
<feature type="transmembrane region" description="Helical" evidence="1">
    <location>
        <begin position="41"/>
        <end position="61"/>
    </location>
</feature>